<evidence type="ECO:0008006" key="4">
    <source>
        <dbReference type="Google" id="ProtNLM"/>
    </source>
</evidence>
<comment type="caution">
    <text evidence="2">The sequence shown here is derived from an EMBL/GenBank/DDBJ whole genome shotgun (WGS) entry which is preliminary data.</text>
</comment>
<name>A0ABD1DG48_CULPP</name>
<protein>
    <recommendedName>
        <fullName evidence="4">Gag-like protein</fullName>
    </recommendedName>
</protein>
<reference evidence="2 3" key="1">
    <citation type="submission" date="2024-05" db="EMBL/GenBank/DDBJ databases">
        <title>Culex pipiens pipiens assembly and annotation.</title>
        <authorList>
            <person name="Alout H."/>
            <person name="Durand T."/>
        </authorList>
    </citation>
    <scope>NUCLEOTIDE SEQUENCE [LARGE SCALE GENOMIC DNA]</scope>
    <source>
        <strain evidence="2">HA-2024</strain>
        <tissue evidence="2">Whole body</tissue>
    </source>
</reference>
<proteinExistence type="predicted"/>
<dbReference type="AlphaFoldDB" id="A0ABD1DG48"/>
<dbReference type="Proteomes" id="UP001562425">
    <property type="component" value="Unassembled WGS sequence"/>
</dbReference>
<sequence>PIGPVVPAFSFGTPREYDDESAKESSKRKFARESIEEIPKRVRWGVKDMTKTDRRRRRVPATVDSVEIRARAHVELSDLLMVNSRTNVHYTIEEVDRLNDFIQNAGNIRNDITRSGLSLSVLARHAEELWKELRSKYNALVEEASAEKAARLLLEQRVMALEVHNDSHPSIEVEDQVTHSEFQALREQNAALQATVEELSKTITELASAKSASEQAALNSEVSALREQNLALTAKVAALRETAVTQPPSESQSEAEATLSLELAKAQQEILSLREDLKSLKEEAAERELESKSGKNKSKNQGRQKPKQAKGGAKNANPKPAVPKTPPGSQEDVTSPEGASQGGSPGDGSVEGNANDDFTVVNRRKPRSKHKPRLRNEAIAIKADEQSYASLLRNMRSNDDFKDLGEATKSVRRTRRNELLLILKKGVKPSSEYARLVAESVGSDEIKVRSLCPETTLQCKNLDETVTAEDLLDAITTQCLTGTLSAPVQLRKYNQGTQTATFKLPAKIAAMVLKVGKIKVNWSVCPVSAIERPTVCFRCLEYGHKSWACKGPDRSEVSNMHGGREQPYYGKLYLS</sequence>
<accession>A0ABD1DG48</accession>
<feature type="compositionally biased region" description="Basic and acidic residues" evidence="1">
    <location>
        <begin position="284"/>
        <end position="293"/>
    </location>
</feature>
<feature type="non-terminal residue" evidence="2">
    <location>
        <position position="1"/>
    </location>
</feature>
<dbReference type="EMBL" id="JBEHCU010005817">
    <property type="protein sequence ID" value="KAL1398661.1"/>
    <property type="molecule type" value="Genomic_DNA"/>
</dbReference>
<gene>
    <name evidence="2" type="ORF">pipiens_008787</name>
</gene>
<feature type="region of interest" description="Disordered" evidence="1">
    <location>
        <begin position="284"/>
        <end position="375"/>
    </location>
</feature>
<feature type="compositionally biased region" description="Basic residues" evidence="1">
    <location>
        <begin position="362"/>
        <end position="373"/>
    </location>
</feature>
<feature type="region of interest" description="Disordered" evidence="1">
    <location>
        <begin position="1"/>
        <end position="30"/>
    </location>
</feature>
<organism evidence="2 3">
    <name type="scientific">Culex pipiens pipiens</name>
    <name type="common">Northern house mosquito</name>
    <dbReference type="NCBI Taxonomy" id="38569"/>
    <lineage>
        <taxon>Eukaryota</taxon>
        <taxon>Metazoa</taxon>
        <taxon>Ecdysozoa</taxon>
        <taxon>Arthropoda</taxon>
        <taxon>Hexapoda</taxon>
        <taxon>Insecta</taxon>
        <taxon>Pterygota</taxon>
        <taxon>Neoptera</taxon>
        <taxon>Endopterygota</taxon>
        <taxon>Diptera</taxon>
        <taxon>Nematocera</taxon>
        <taxon>Culicoidea</taxon>
        <taxon>Culicidae</taxon>
        <taxon>Culicinae</taxon>
        <taxon>Culicini</taxon>
        <taxon>Culex</taxon>
        <taxon>Culex</taxon>
    </lineage>
</organism>
<evidence type="ECO:0000313" key="2">
    <source>
        <dbReference type="EMBL" id="KAL1398661.1"/>
    </source>
</evidence>
<feature type="compositionally biased region" description="Basic and acidic residues" evidence="1">
    <location>
        <begin position="20"/>
        <end position="30"/>
    </location>
</feature>
<evidence type="ECO:0000256" key="1">
    <source>
        <dbReference type="SAM" id="MobiDB-lite"/>
    </source>
</evidence>
<keyword evidence="3" id="KW-1185">Reference proteome</keyword>
<feature type="compositionally biased region" description="Basic residues" evidence="1">
    <location>
        <begin position="294"/>
        <end position="308"/>
    </location>
</feature>
<evidence type="ECO:0000313" key="3">
    <source>
        <dbReference type="Proteomes" id="UP001562425"/>
    </source>
</evidence>